<reference evidence="1" key="1">
    <citation type="journal article" date="2019" name="Sci. Rep.">
        <title>Draft genome of Tanacetum cinerariifolium, the natural source of mosquito coil.</title>
        <authorList>
            <person name="Yamashiro T."/>
            <person name="Shiraishi A."/>
            <person name="Satake H."/>
            <person name="Nakayama K."/>
        </authorList>
    </citation>
    <scope>NUCLEOTIDE SEQUENCE</scope>
</reference>
<feature type="non-terminal residue" evidence="1">
    <location>
        <position position="1"/>
    </location>
</feature>
<sequence>ITRNKGGRRGERRKSGRKIALKAKTRQIQKCLCCGEKTNNHTKSTCPSNPKYVAKLARLVVAAAAEQGTTTATATEQGATTAAATEEATTTAIVFEEATNAS</sequence>
<dbReference type="EMBL" id="BKCJ011580416">
    <property type="protein sequence ID" value="GFD42704.1"/>
    <property type="molecule type" value="Genomic_DNA"/>
</dbReference>
<name>A0A699WEE4_TANCI</name>
<protein>
    <submittedName>
        <fullName evidence="1">Uncharacterized protein</fullName>
    </submittedName>
</protein>
<organism evidence="1">
    <name type="scientific">Tanacetum cinerariifolium</name>
    <name type="common">Dalmatian daisy</name>
    <name type="synonym">Chrysanthemum cinerariifolium</name>
    <dbReference type="NCBI Taxonomy" id="118510"/>
    <lineage>
        <taxon>Eukaryota</taxon>
        <taxon>Viridiplantae</taxon>
        <taxon>Streptophyta</taxon>
        <taxon>Embryophyta</taxon>
        <taxon>Tracheophyta</taxon>
        <taxon>Spermatophyta</taxon>
        <taxon>Magnoliopsida</taxon>
        <taxon>eudicotyledons</taxon>
        <taxon>Gunneridae</taxon>
        <taxon>Pentapetalae</taxon>
        <taxon>asterids</taxon>
        <taxon>campanulids</taxon>
        <taxon>Asterales</taxon>
        <taxon>Asteraceae</taxon>
        <taxon>Asteroideae</taxon>
        <taxon>Anthemideae</taxon>
        <taxon>Anthemidinae</taxon>
        <taxon>Tanacetum</taxon>
    </lineage>
</organism>
<proteinExistence type="predicted"/>
<accession>A0A699WEE4</accession>
<dbReference type="AlphaFoldDB" id="A0A699WEE4"/>
<evidence type="ECO:0000313" key="1">
    <source>
        <dbReference type="EMBL" id="GFD42704.1"/>
    </source>
</evidence>
<comment type="caution">
    <text evidence="1">The sequence shown here is derived from an EMBL/GenBank/DDBJ whole genome shotgun (WGS) entry which is preliminary data.</text>
</comment>
<gene>
    <name evidence="1" type="ORF">Tci_914673</name>
</gene>